<feature type="domain" description="LysM" evidence="3">
    <location>
        <begin position="117"/>
        <end position="154"/>
    </location>
</feature>
<evidence type="ECO:0000259" key="3">
    <source>
        <dbReference type="Pfam" id="PF01476"/>
    </source>
</evidence>
<evidence type="ECO:0000256" key="1">
    <source>
        <dbReference type="ARBA" id="ARBA00044955"/>
    </source>
</evidence>
<reference evidence="4 5" key="1">
    <citation type="submission" date="2024-01" db="EMBL/GenBank/DDBJ databases">
        <title>Complete genome of Cladobotryum mycophilum ATHUM6906.</title>
        <authorList>
            <person name="Christinaki A.C."/>
            <person name="Myridakis A.I."/>
            <person name="Kouvelis V.N."/>
        </authorList>
    </citation>
    <scope>NUCLEOTIDE SEQUENCE [LARGE SCALE GENOMIC DNA]</scope>
    <source>
        <strain evidence="4 5">ATHUM6906</strain>
    </source>
</reference>
<dbReference type="InterPro" id="IPR018392">
    <property type="entry name" value="LysM"/>
</dbReference>
<feature type="compositionally biased region" description="Low complexity" evidence="2">
    <location>
        <begin position="12"/>
        <end position="21"/>
    </location>
</feature>
<dbReference type="InterPro" id="IPR036779">
    <property type="entry name" value="LysM_dom_sf"/>
</dbReference>
<dbReference type="Pfam" id="PF01476">
    <property type="entry name" value="LysM"/>
    <property type="match status" value="1"/>
</dbReference>
<protein>
    <recommendedName>
        <fullName evidence="3">LysM domain-containing protein</fullName>
    </recommendedName>
</protein>
<feature type="compositionally biased region" description="Low complexity" evidence="2">
    <location>
        <begin position="80"/>
        <end position="89"/>
    </location>
</feature>
<dbReference type="Proteomes" id="UP001338125">
    <property type="component" value="Unassembled WGS sequence"/>
</dbReference>
<feature type="region of interest" description="Disordered" evidence="2">
    <location>
        <begin position="1"/>
        <end position="24"/>
    </location>
</feature>
<evidence type="ECO:0000256" key="2">
    <source>
        <dbReference type="SAM" id="MobiDB-lite"/>
    </source>
</evidence>
<comment type="caution">
    <text evidence="4">The sequence shown here is derived from an EMBL/GenBank/DDBJ whole genome shotgun (WGS) entry which is preliminary data.</text>
</comment>
<evidence type="ECO:0000313" key="5">
    <source>
        <dbReference type="Proteomes" id="UP001338125"/>
    </source>
</evidence>
<dbReference type="PANTHER" id="PTHR20932:SF31">
    <property type="entry name" value="RING-TYPE DOMAIN-CONTAINING PROTEIN"/>
    <property type="match status" value="1"/>
</dbReference>
<dbReference type="Gene3D" id="1.10.8.10">
    <property type="entry name" value="DNA helicase RuvA subunit, C-terminal domain"/>
    <property type="match status" value="1"/>
</dbReference>
<feature type="region of interest" description="Disordered" evidence="2">
    <location>
        <begin position="45"/>
        <end position="93"/>
    </location>
</feature>
<keyword evidence="5" id="KW-1185">Reference proteome</keyword>
<feature type="compositionally biased region" description="Polar residues" evidence="2">
    <location>
        <begin position="60"/>
        <end position="69"/>
    </location>
</feature>
<sequence>MYRGSLPLYPHSSISRISPPSDNQHLQKNQRFATYCPYCQVSSAPTSLPQGLRDPPSYSFVPNSRSRTVGVSPPPPPPYEADTPTAPATGNNGTPPFELDEKSVIEDTLHFLNHEHDTIQSLCLRYGVPAEALRRRNNITSDHLLQGRKTILIPGEHYRGGSLSPRPVEGEDEELRRGKIRRFMNTCKVSDYDFALLYLEQSSYDLDAAIESYFDDEAWEREHPNDRAGRERRFKTRTLFWRGL</sequence>
<proteinExistence type="inferred from homology"/>
<comment type="similarity">
    <text evidence="1">Belongs to the secreted LysM effector family.</text>
</comment>
<evidence type="ECO:0000313" key="4">
    <source>
        <dbReference type="EMBL" id="KAK5990061.1"/>
    </source>
</evidence>
<dbReference type="EMBL" id="JAVFKD010000014">
    <property type="protein sequence ID" value="KAK5990061.1"/>
    <property type="molecule type" value="Genomic_DNA"/>
</dbReference>
<accession>A0ABR0SE01</accession>
<gene>
    <name evidence="4" type="ORF">PT974_08324</name>
</gene>
<organism evidence="4 5">
    <name type="scientific">Cladobotryum mycophilum</name>
    <dbReference type="NCBI Taxonomy" id="491253"/>
    <lineage>
        <taxon>Eukaryota</taxon>
        <taxon>Fungi</taxon>
        <taxon>Dikarya</taxon>
        <taxon>Ascomycota</taxon>
        <taxon>Pezizomycotina</taxon>
        <taxon>Sordariomycetes</taxon>
        <taxon>Hypocreomycetidae</taxon>
        <taxon>Hypocreales</taxon>
        <taxon>Hypocreaceae</taxon>
        <taxon>Cladobotryum</taxon>
    </lineage>
</organism>
<dbReference type="InterPro" id="IPR045030">
    <property type="entry name" value="LYSM1-4"/>
</dbReference>
<dbReference type="Gene3D" id="3.10.350.10">
    <property type="entry name" value="LysM domain"/>
    <property type="match status" value="1"/>
</dbReference>
<dbReference type="CDD" id="cd00118">
    <property type="entry name" value="LysM"/>
    <property type="match status" value="1"/>
</dbReference>
<dbReference type="Pfam" id="PF14555">
    <property type="entry name" value="UBA_4"/>
    <property type="match status" value="1"/>
</dbReference>
<name>A0ABR0SE01_9HYPO</name>
<dbReference type="PANTHER" id="PTHR20932">
    <property type="entry name" value="LYSM AND PUTATIVE PEPTIDOGLYCAN-BINDING DOMAIN-CONTAINING PROTEIN"/>
    <property type="match status" value="1"/>
</dbReference>